<keyword evidence="3" id="KW-0812">Transmembrane</keyword>
<comment type="caution">
    <text evidence="5">The sequence shown here is derived from an EMBL/GenBank/DDBJ whole genome shotgun (WGS) entry which is preliminary data.</text>
</comment>
<evidence type="ECO:0000256" key="1">
    <source>
        <dbReference type="ARBA" id="ARBA00023015"/>
    </source>
</evidence>
<evidence type="ECO:0000259" key="4">
    <source>
        <dbReference type="Pfam" id="PF13490"/>
    </source>
</evidence>
<proteinExistence type="predicted"/>
<gene>
    <name evidence="5" type="ORF">H7J73_15375</name>
</gene>
<accession>A0ABT3CD52</accession>
<protein>
    <submittedName>
        <fullName evidence="5">Zf-HC2 domain-containing protein</fullName>
    </submittedName>
</protein>
<dbReference type="Proteomes" id="UP001526201">
    <property type="component" value="Unassembled WGS sequence"/>
</dbReference>
<dbReference type="InterPro" id="IPR027383">
    <property type="entry name" value="Znf_put"/>
</dbReference>
<dbReference type="Gene3D" id="1.10.10.1320">
    <property type="entry name" value="Anti-sigma factor, zinc-finger domain"/>
    <property type="match status" value="1"/>
</dbReference>
<name>A0ABT3CD52_9MYCO</name>
<keyword evidence="3" id="KW-0472">Membrane</keyword>
<evidence type="ECO:0000256" key="2">
    <source>
        <dbReference type="ARBA" id="ARBA00023163"/>
    </source>
</evidence>
<keyword evidence="6" id="KW-1185">Reference proteome</keyword>
<dbReference type="Pfam" id="PF13490">
    <property type="entry name" value="zf-HC2"/>
    <property type="match status" value="1"/>
</dbReference>
<keyword evidence="3" id="KW-1133">Transmembrane helix</keyword>
<evidence type="ECO:0000256" key="3">
    <source>
        <dbReference type="SAM" id="Phobius"/>
    </source>
</evidence>
<dbReference type="RefSeq" id="WP_264068347.1">
    <property type="nucleotide sequence ID" value="NZ_JACKTY010000029.1"/>
</dbReference>
<sequence length="251" mass="26659">MTADHRDAGVSTTDTQDHYALWDAAYVLGSLSSTERREYENHLTACPSCRAAVAELSGIPALLTLLDRGEMAGADDDRPAEPPPLRPEVLTALLDKVTRRRRRTRWLTWSVAAAAAVVLAVGVFVAIRPGEVVPAADPPRVSAAALTMTPVMPSSLDATVTLTSQGWGTRVEMACTYERDSADEREDADAGDKLAMVAVGRDGNHTQLATWMALSGTTAVTSGSTSMPIEDIVAVQVVSADTGDVLLQRSI</sequence>
<dbReference type="InterPro" id="IPR041916">
    <property type="entry name" value="Anti_sigma_zinc_sf"/>
</dbReference>
<feature type="transmembrane region" description="Helical" evidence="3">
    <location>
        <begin position="106"/>
        <end position="127"/>
    </location>
</feature>
<evidence type="ECO:0000313" key="5">
    <source>
        <dbReference type="EMBL" id="MCV7227414.1"/>
    </source>
</evidence>
<keyword evidence="1" id="KW-0805">Transcription regulation</keyword>
<dbReference type="EMBL" id="JACKTY010000029">
    <property type="protein sequence ID" value="MCV7227414.1"/>
    <property type="molecule type" value="Genomic_DNA"/>
</dbReference>
<feature type="domain" description="Putative zinc-finger" evidence="4">
    <location>
        <begin position="25"/>
        <end position="50"/>
    </location>
</feature>
<keyword evidence="2" id="KW-0804">Transcription</keyword>
<evidence type="ECO:0000313" key="6">
    <source>
        <dbReference type="Proteomes" id="UP001526201"/>
    </source>
</evidence>
<organism evidence="5 6">
    <name type="scientific">Mycolicibacterium komossense</name>
    <dbReference type="NCBI Taxonomy" id="1779"/>
    <lineage>
        <taxon>Bacteria</taxon>
        <taxon>Bacillati</taxon>
        <taxon>Actinomycetota</taxon>
        <taxon>Actinomycetes</taxon>
        <taxon>Mycobacteriales</taxon>
        <taxon>Mycobacteriaceae</taxon>
        <taxon>Mycolicibacterium</taxon>
    </lineage>
</organism>
<reference evidence="5 6" key="1">
    <citation type="journal article" date="2022" name="BMC Genomics">
        <title>Comparative genome analysis of mycobacteria focusing on tRNA and non-coding RNA.</title>
        <authorList>
            <person name="Behra P.R.K."/>
            <person name="Pettersson B.M.F."/>
            <person name="Ramesh M."/>
            <person name="Das S."/>
            <person name="Dasgupta S."/>
            <person name="Kirsebom L.A."/>
        </authorList>
    </citation>
    <scope>NUCLEOTIDE SEQUENCE [LARGE SCALE GENOMIC DNA]</scope>
    <source>
        <strain evidence="5 6">DSM 44078</strain>
    </source>
</reference>